<evidence type="ECO:0000313" key="5">
    <source>
        <dbReference type="EMBL" id="ERM95055.1"/>
    </source>
</evidence>
<feature type="compositionally biased region" description="Polar residues" evidence="3">
    <location>
        <begin position="7"/>
        <end position="17"/>
    </location>
</feature>
<accession>W1NIQ7</accession>
<feature type="region of interest" description="Disordered" evidence="3">
    <location>
        <begin position="1"/>
        <end position="21"/>
    </location>
</feature>
<dbReference type="Gene3D" id="2.120.10.80">
    <property type="entry name" value="Kelch-type beta propeller"/>
    <property type="match status" value="1"/>
</dbReference>
<dbReference type="Pfam" id="PF00646">
    <property type="entry name" value="F-box"/>
    <property type="match status" value="1"/>
</dbReference>
<proteinExistence type="predicted"/>
<dbReference type="EMBL" id="KI397501">
    <property type="protein sequence ID" value="ERM95055.1"/>
    <property type="molecule type" value="Genomic_DNA"/>
</dbReference>
<dbReference type="eggNOG" id="KOG1072">
    <property type="taxonomic scope" value="Eukaryota"/>
</dbReference>
<evidence type="ECO:0000256" key="2">
    <source>
        <dbReference type="ARBA" id="ARBA00022737"/>
    </source>
</evidence>
<evidence type="ECO:0000259" key="4">
    <source>
        <dbReference type="SMART" id="SM00256"/>
    </source>
</evidence>
<organism evidence="5 6">
    <name type="scientific">Amborella trichopoda</name>
    <dbReference type="NCBI Taxonomy" id="13333"/>
    <lineage>
        <taxon>Eukaryota</taxon>
        <taxon>Viridiplantae</taxon>
        <taxon>Streptophyta</taxon>
        <taxon>Embryophyta</taxon>
        <taxon>Tracheophyta</taxon>
        <taxon>Spermatophyta</taxon>
        <taxon>Magnoliopsida</taxon>
        <taxon>Amborellales</taxon>
        <taxon>Amborellaceae</taxon>
        <taxon>Amborella</taxon>
    </lineage>
</organism>
<dbReference type="SUPFAM" id="SSF81383">
    <property type="entry name" value="F-box domain"/>
    <property type="match status" value="1"/>
</dbReference>
<dbReference type="SUPFAM" id="SSF117281">
    <property type="entry name" value="Kelch motif"/>
    <property type="match status" value="1"/>
</dbReference>
<reference evidence="6" key="1">
    <citation type="journal article" date="2013" name="Science">
        <title>The Amborella genome and the evolution of flowering plants.</title>
        <authorList>
            <consortium name="Amborella Genome Project"/>
        </authorList>
    </citation>
    <scope>NUCLEOTIDE SEQUENCE [LARGE SCALE GENOMIC DNA]</scope>
</reference>
<keyword evidence="1" id="KW-0880">Kelch repeat</keyword>
<evidence type="ECO:0000256" key="3">
    <source>
        <dbReference type="SAM" id="MobiDB-lite"/>
    </source>
</evidence>
<dbReference type="InterPro" id="IPR015915">
    <property type="entry name" value="Kelch-typ_b-propeller"/>
</dbReference>
<dbReference type="OMA" id="CYFACEA"/>
<keyword evidence="6" id="KW-1185">Reference proteome</keyword>
<name>W1NIQ7_AMBTC</name>
<dbReference type="GO" id="GO:0009409">
    <property type="term" value="P:response to cold"/>
    <property type="evidence" value="ECO:0007669"/>
    <property type="project" value="EnsemblPlants"/>
</dbReference>
<keyword evidence="2" id="KW-0677">Repeat</keyword>
<dbReference type="Proteomes" id="UP000017836">
    <property type="component" value="Unassembled WGS sequence"/>
</dbReference>
<dbReference type="SMART" id="SM00256">
    <property type="entry name" value="FBOX"/>
    <property type="match status" value="1"/>
</dbReference>
<dbReference type="PANTHER" id="PTHR46344">
    <property type="entry name" value="OS02G0202900 PROTEIN"/>
    <property type="match status" value="1"/>
</dbReference>
<dbReference type="Pfam" id="PF01344">
    <property type="entry name" value="Kelch_1"/>
    <property type="match status" value="2"/>
</dbReference>
<dbReference type="HOGENOM" id="CLU_776956_0_0_1"/>
<evidence type="ECO:0000313" key="6">
    <source>
        <dbReference type="Proteomes" id="UP000017836"/>
    </source>
</evidence>
<dbReference type="AlphaFoldDB" id="W1NIQ7"/>
<dbReference type="InterPro" id="IPR001810">
    <property type="entry name" value="F-box_dom"/>
</dbReference>
<feature type="domain" description="F-box" evidence="4">
    <location>
        <begin position="30"/>
        <end position="70"/>
    </location>
</feature>
<dbReference type="CDD" id="cd22152">
    <property type="entry name" value="F-box_AtAFR-like"/>
    <property type="match status" value="1"/>
</dbReference>
<evidence type="ECO:0000256" key="1">
    <source>
        <dbReference type="ARBA" id="ARBA00022441"/>
    </source>
</evidence>
<dbReference type="InterPro" id="IPR036047">
    <property type="entry name" value="F-box-like_dom_sf"/>
</dbReference>
<protein>
    <recommendedName>
        <fullName evidence="4">F-box domain-containing protein</fullName>
    </recommendedName>
</protein>
<dbReference type="PANTHER" id="PTHR46344:SF26">
    <property type="entry name" value="F-BOX DOMAIN-CONTAINING PROTEIN"/>
    <property type="match status" value="1"/>
</dbReference>
<sequence length="324" mass="36387">MDPETFEQASNHAQLSSDTRDPDLSLIPGLPDDIALLCLVRVPRKYHPLLKSVSRRWRALVHSEAFYACRQNLRLAEAWVYSLCRDASDQVHGYVQEPTKRRWRPLKGVPPQCSKRYGMAFGVLGHRLYLLGGCRWLEDASTQVHYYDAITDEWGEAAPLVKPRCHFVCESLEHKLYAIGGMGLSSETLHSFEVYDPIKNEWTLSEDPDILADPGESLSFEGNIYIRHVSPDVVPSHYAAMCRPSAGGKWQPVDGGMVMGLRGPAVVVGSRVYMVDQGSGGVRLMVWDEKERDWVGVGRLSGLVVRGPYALPFIDSLFRCFAIH</sequence>
<gene>
    <name evidence="5" type="ORF">AMTR_s00009p00247110</name>
</gene>
<dbReference type="InterPro" id="IPR006652">
    <property type="entry name" value="Kelch_1"/>
</dbReference>
<dbReference type="Gramene" id="ERM95055">
    <property type="protein sequence ID" value="ERM95055"/>
    <property type="gene ID" value="AMTR_s00009p00247110"/>
</dbReference>